<sequence length="806" mass="84553">MAEAADFQGTTPSPARRWLRRTGVLAAAVPLLAGAALPAAMPAHARPETAPQADADKGVVDVSLNTLTPTAPGEDDTLTVRGTVTNNSKRTITDGTVDLMVGSVLRTRSALDAADRRGQYIQGVDGERVGGKYVQDIAELPPGLTQDFSISVPVKDLDLDSEGVYQLGVALTGLPSAQSYEQVLGIERTFLPWQPGESDAKTKTAFLWPLVSATHLTAETGSDEQQTRVFEDDALVEEIGPGGRLQQMLALGSSLDVTWVVDPDLLASVAAMASGYRVKDGDGTVPGKNRAVASQWLGDLQKAVQGKTVVALPFADPDLAALAHKGKHVAGSLGHLKNATDVASVTVESTLNVKPVTDFAWPADGAIDPSVVDVATSAGADTVITRSDSLRETGGLPYTPSAPRPIGGGTTAVVADARLSTVFQGDLTRAGTATHAVQEFLAQSLMITLQDPGEPRSVVVAPQRMPTASQAQSMAAVLHTLQDGRWTDIQDLPAAAKAKPDPGATTRVPSGGEYPKRLRKQELNVQAFQQIQRIQSELGSFKVILAEPDRVVTPFGRAIDRAMSTSWRGRAGEASDFRDGVESHLADLMRSVQLIDKSDAQLSGRSAIIPVTVKNTLVQGVDDLVLRLTSSKPTRLKIGDEAYAEQPVKVAAQRSQTLKFDTNANANGIVDVEAQLFTRDGTPYGDPVRFQVHVNELTPTVMLVIAGGLLLLVLAGFRMYQQRKRAVARQAAEEAQRDGDAPGATDTGGGTDGTAGTDAVPGGATTADGVSPATTGAADPVQPSDPTPDTAAESADPSGTGERVDR</sequence>
<dbReference type="RefSeq" id="WP_073787237.1">
    <property type="nucleotide sequence ID" value="NZ_JAPEPH010000002.1"/>
</dbReference>
<comment type="caution">
    <text evidence="4">The sequence shown here is derived from an EMBL/GenBank/DDBJ whole genome shotgun (WGS) entry which is preliminary data.</text>
</comment>
<dbReference type="STRING" id="1048205.AB852_12805"/>
<dbReference type="InterPro" id="IPR010916">
    <property type="entry name" value="TonB_box_CS"/>
</dbReference>
<keyword evidence="2" id="KW-0472">Membrane</keyword>
<protein>
    <submittedName>
        <fullName evidence="4">Membrane protein</fullName>
    </submittedName>
</protein>
<feature type="signal peptide" evidence="3">
    <location>
        <begin position="1"/>
        <end position="45"/>
    </location>
</feature>
<keyword evidence="5" id="KW-1185">Reference proteome</keyword>
<dbReference type="AlphaFoldDB" id="A0A1Q4VAX2"/>
<feature type="compositionally biased region" description="Basic and acidic residues" evidence="1">
    <location>
        <begin position="731"/>
        <end position="740"/>
    </location>
</feature>
<dbReference type="PROSITE" id="PS00430">
    <property type="entry name" value="TONB_DEPENDENT_REC_1"/>
    <property type="match status" value="1"/>
</dbReference>
<evidence type="ECO:0000313" key="5">
    <source>
        <dbReference type="Proteomes" id="UP000186455"/>
    </source>
</evidence>
<keyword evidence="3" id="KW-0732">Signal</keyword>
<organism evidence="4 5">
    <name type="scientific">Streptomyces uncialis</name>
    <dbReference type="NCBI Taxonomy" id="1048205"/>
    <lineage>
        <taxon>Bacteria</taxon>
        <taxon>Bacillati</taxon>
        <taxon>Actinomycetota</taxon>
        <taxon>Actinomycetes</taxon>
        <taxon>Kitasatosporales</taxon>
        <taxon>Streptomycetaceae</taxon>
        <taxon>Streptomyces</taxon>
    </lineage>
</organism>
<feature type="region of interest" description="Disordered" evidence="1">
    <location>
        <begin position="731"/>
        <end position="806"/>
    </location>
</feature>
<feature type="chain" id="PRO_5013293092" evidence="3">
    <location>
        <begin position="46"/>
        <end position="806"/>
    </location>
</feature>
<feature type="transmembrane region" description="Helical" evidence="2">
    <location>
        <begin position="701"/>
        <end position="720"/>
    </location>
</feature>
<evidence type="ECO:0000256" key="2">
    <source>
        <dbReference type="SAM" id="Phobius"/>
    </source>
</evidence>
<gene>
    <name evidence="4" type="ORF">AB852_12805</name>
</gene>
<reference evidence="4 5" key="1">
    <citation type="submission" date="2015-06" db="EMBL/GenBank/DDBJ databases">
        <title>Cloning and characterization of the uncialamcin biosynthetic gene cluster.</title>
        <authorList>
            <person name="Yan X."/>
            <person name="Huang T."/>
            <person name="Ge H."/>
            <person name="Shen B."/>
        </authorList>
    </citation>
    <scope>NUCLEOTIDE SEQUENCE [LARGE SCALE GENOMIC DNA]</scope>
    <source>
        <strain evidence="4 5">DCA2648</strain>
    </source>
</reference>
<evidence type="ECO:0000256" key="3">
    <source>
        <dbReference type="SAM" id="SignalP"/>
    </source>
</evidence>
<accession>A0A1Q4VAX2</accession>
<keyword evidence="2" id="KW-0812">Transmembrane</keyword>
<dbReference type="Pfam" id="PF19516">
    <property type="entry name" value="DUF6049"/>
    <property type="match status" value="1"/>
</dbReference>
<proteinExistence type="predicted"/>
<dbReference type="Proteomes" id="UP000186455">
    <property type="component" value="Unassembled WGS sequence"/>
</dbReference>
<dbReference type="EMBL" id="LFBV01000002">
    <property type="protein sequence ID" value="OKH95001.1"/>
    <property type="molecule type" value="Genomic_DNA"/>
</dbReference>
<name>A0A1Q4VAX2_9ACTN</name>
<feature type="compositionally biased region" description="Low complexity" evidence="1">
    <location>
        <begin position="754"/>
        <end position="770"/>
    </location>
</feature>
<evidence type="ECO:0000313" key="4">
    <source>
        <dbReference type="EMBL" id="OKH95001.1"/>
    </source>
</evidence>
<dbReference type="InterPro" id="IPR046112">
    <property type="entry name" value="DUF6049"/>
</dbReference>
<evidence type="ECO:0000256" key="1">
    <source>
        <dbReference type="SAM" id="MobiDB-lite"/>
    </source>
</evidence>
<keyword evidence="2" id="KW-1133">Transmembrane helix</keyword>